<dbReference type="PROSITE" id="PS50943">
    <property type="entry name" value="HTH_CROC1"/>
    <property type="match status" value="1"/>
</dbReference>
<protein>
    <submittedName>
        <fullName evidence="3">HigA family addiction module antitoxin</fullName>
    </submittedName>
</protein>
<keyword evidence="1" id="KW-0238">DNA-binding</keyword>
<dbReference type="Pfam" id="PF01381">
    <property type="entry name" value="HTH_3"/>
    <property type="match status" value="1"/>
</dbReference>
<dbReference type="Proteomes" id="UP001597094">
    <property type="component" value="Unassembled WGS sequence"/>
</dbReference>
<dbReference type="PANTHER" id="PTHR36924:SF1">
    <property type="entry name" value="ANTITOXIN HIGA-1"/>
    <property type="match status" value="1"/>
</dbReference>
<dbReference type="RefSeq" id="WP_377530533.1">
    <property type="nucleotide sequence ID" value="NZ_JBHTLD010000190.1"/>
</dbReference>
<proteinExistence type="predicted"/>
<keyword evidence="4" id="KW-1185">Reference proteome</keyword>
<dbReference type="EMBL" id="JBHTLD010000190">
    <property type="protein sequence ID" value="MFD1187925.1"/>
    <property type="molecule type" value="Genomic_DNA"/>
</dbReference>
<dbReference type="PANTHER" id="PTHR36924">
    <property type="entry name" value="ANTITOXIN HIGA-1"/>
    <property type="match status" value="1"/>
</dbReference>
<accession>A0ABW3SWH7</accession>
<gene>
    <name evidence="3" type="ORF">ACFQ2O_17065</name>
</gene>
<evidence type="ECO:0000313" key="4">
    <source>
        <dbReference type="Proteomes" id="UP001597094"/>
    </source>
</evidence>
<name>A0ABW3SWH7_9BACT</name>
<dbReference type="SUPFAM" id="SSF47413">
    <property type="entry name" value="lambda repressor-like DNA-binding domains"/>
    <property type="match status" value="1"/>
</dbReference>
<dbReference type="CDD" id="cd00093">
    <property type="entry name" value="HTH_XRE"/>
    <property type="match status" value="1"/>
</dbReference>
<evidence type="ECO:0000256" key="1">
    <source>
        <dbReference type="ARBA" id="ARBA00023125"/>
    </source>
</evidence>
<reference evidence="4" key="1">
    <citation type="journal article" date="2019" name="Int. J. Syst. Evol. Microbiol.">
        <title>The Global Catalogue of Microorganisms (GCM) 10K type strain sequencing project: providing services to taxonomists for standard genome sequencing and annotation.</title>
        <authorList>
            <consortium name="The Broad Institute Genomics Platform"/>
            <consortium name="The Broad Institute Genome Sequencing Center for Infectious Disease"/>
            <person name="Wu L."/>
            <person name="Ma J."/>
        </authorList>
    </citation>
    <scope>NUCLEOTIDE SEQUENCE [LARGE SCALE GENOMIC DNA]</scope>
    <source>
        <strain evidence="4">JCM 31319</strain>
    </source>
</reference>
<feature type="domain" description="HTH cro/C1-type" evidence="2">
    <location>
        <begin position="28"/>
        <end position="68"/>
    </location>
</feature>
<dbReference type="NCBIfam" id="TIGR02607">
    <property type="entry name" value="antidote_HigA"/>
    <property type="match status" value="1"/>
</dbReference>
<dbReference type="InterPro" id="IPR013430">
    <property type="entry name" value="Toxin_antidote_HigA"/>
</dbReference>
<sequence length="99" mass="11544">MERLPNIHPGEVLQEEFLTPLSITAYRLSKDIGIPQTRVSEILKGNRRITADTALRLSYYFGNSPKFWLGLQDDYDLEEEMINKQKELETIKRFEKNAA</sequence>
<evidence type="ECO:0000259" key="2">
    <source>
        <dbReference type="PROSITE" id="PS50943"/>
    </source>
</evidence>
<dbReference type="InterPro" id="IPR001387">
    <property type="entry name" value="Cro/C1-type_HTH"/>
</dbReference>
<comment type="caution">
    <text evidence="3">The sequence shown here is derived from an EMBL/GenBank/DDBJ whole genome shotgun (WGS) entry which is preliminary data.</text>
</comment>
<dbReference type="InterPro" id="IPR010982">
    <property type="entry name" value="Lambda_DNA-bd_dom_sf"/>
</dbReference>
<dbReference type="Gene3D" id="1.10.260.40">
    <property type="entry name" value="lambda repressor-like DNA-binding domains"/>
    <property type="match status" value="1"/>
</dbReference>
<organism evidence="3 4">
    <name type="scientific">Pontibacter rugosus</name>
    <dbReference type="NCBI Taxonomy" id="1745966"/>
    <lineage>
        <taxon>Bacteria</taxon>
        <taxon>Pseudomonadati</taxon>
        <taxon>Bacteroidota</taxon>
        <taxon>Cytophagia</taxon>
        <taxon>Cytophagales</taxon>
        <taxon>Hymenobacteraceae</taxon>
        <taxon>Pontibacter</taxon>
    </lineage>
</organism>
<evidence type="ECO:0000313" key="3">
    <source>
        <dbReference type="EMBL" id="MFD1187925.1"/>
    </source>
</evidence>